<dbReference type="UniPathway" id="UPA00241">
    <property type="reaction ID" value="UER00356"/>
</dbReference>
<evidence type="ECO:0000256" key="1">
    <source>
        <dbReference type="ARBA" id="ARBA00022741"/>
    </source>
</evidence>
<dbReference type="Gene3D" id="3.40.50.300">
    <property type="entry name" value="P-loop containing nucleotide triphosphate hydrolases"/>
    <property type="match status" value="1"/>
</dbReference>
<reference evidence="5 6" key="1">
    <citation type="submission" date="2017-06" db="EMBL/GenBank/DDBJ databases">
        <title>Genome sequencing of cyanobaciteial culture collection at National Institute for Environmental Studies (NIES).</title>
        <authorList>
            <person name="Hirose Y."/>
            <person name="Shimura Y."/>
            <person name="Fujisawa T."/>
            <person name="Nakamura Y."/>
            <person name="Kawachi M."/>
        </authorList>
    </citation>
    <scope>NUCLEOTIDE SEQUENCE [LARGE SCALE GENOMIC DNA]</scope>
    <source>
        <strain evidence="5 6">NIES-2135</strain>
    </source>
</reference>
<dbReference type="SUPFAM" id="SSF52540">
    <property type="entry name" value="P-loop containing nucleoside triphosphate hydrolases"/>
    <property type="match status" value="1"/>
</dbReference>
<organism evidence="5 6">
    <name type="scientific">Leptolyngbya boryana NIES-2135</name>
    <dbReference type="NCBI Taxonomy" id="1973484"/>
    <lineage>
        <taxon>Bacteria</taxon>
        <taxon>Bacillati</taxon>
        <taxon>Cyanobacteriota</taxon>
        <taxon>Cyanophyceae</taxon>
        <taxon>Leptolyngbyales</taxon>
        <taxon>Leptolyngbyaceae</taxon>
        <taxon>Leptolyngbya group</taxon>
        <taxon>Leptolyngbya</taxon>
    </lineage>
</organism>
<dbReference type="HAMAP" id="MF_00376">
    <property type="entry name" value="Dephospho_CoA_kinase"/>
    <property type="match status" value="1"/>
</dbReference>
<dbReference type="InterPro" id="IPR001977">
    <property type="entry name" value="Depp_CoAkinase"/>
</dbReference>
<dbReference type="PANTHER" id="PTHR10695">
    <property type="entry name" value="DEPHOSPHO-COA KINASE-RELATED"/>
    <property type="match status" value="1"/>
</dbReference>
<evidence type="ECO:0000313" key="6">
    <source>
        <dbReference type="Proteomes" id="UP000217895"/>
    </source>
</evidence>
<dbReference type="GO" id="GO:0004140">
    <property type="term" value="F:dephospho-CoA kinase activity"/>
    <property type="evidence" value="ECO:0007669"/>
    <property type="project" value="UniProtKB-UniRule"/>
</dbReference>
<keyword evidence="6" id="KW-1185">Reference proteome</keyword>
<comment type="subcellular location">
    <subcellularLocation>
        <location evidence="3">Cytoplasm</location>
    </subcellularLocation>
</comment>
<gene>
    <name evidence="3" type="primary">coaE</name>
    <name evidence="5" type="ORF">NIES2135_58750</name>
</gene>
<keyword evidence="3" id="KW-0963">Cytoplasm</keyword>
<dbReference type="EMBL" id="AP018203">
    <property type="protein sequence ID" value="BAY58999.1"/>
    <property type="molecule type" value="Genomic_DNA"/>
</dbReference>
<dbReference type="GO" id="GO:0005524">
    <property type="term" value="F:ATP binding"/>
    <property type="evidence" value="ECO:0007669"/>
    <property type="project" value="UniProtKB-UniRule"/>
</dbReference>
<accession>A0A1Z4JQL2</accession>
<dbReference type="Proteomes" id="UP000217895">
    <property type="component" value="Chromosome"/>
</dbReference>
<dbReference type="PANTHER" id="PTHR10695:SF46">
    <property type="entry name" value="BIFUNCTIONAL COENZYME A SYNTHASE-RELATED"/>
    <property type="match status" value="1"/>
</dbReference>
<keyword evidence="2 3" id="KW-0067">ATP-binding</keyword>
<keyword evidence="3" id="KW-0173">Coenzyme A biosynthesis</keyword>
<dbReference type="EC" id="2.7.1.24" evidence="3 4"/>
<dbReference type="Pfam" id="PF01121">
    <property type="entry name" value="CoaE"/>
    <property type="match status" value="1"/>
</dbReference>
<feature type="binding site" evidence="3">
    <location>
        <begin position="11"/>
        <end position="16"/>
    </location>
    <ligand>
        <name>ATP</name>
        <dbReference type="ChEBI" id="CHEBI:30616"/>
    </ligand>
</feature>
<comment type="similarity">
    <text evidence="3">Belongs to the CoaE family.</text>
</comment>
<evidence type="ECO:0000256" key="2">
    <source>
        <dbReference type="ARBA" id="ARBA00022840"/>
    </source>
</evidence>
<evidence type="ECO:0000256" key="4">
    <source>
        <dbReference type="NCBIfam" id="TIGR00152"/>
    </source>
</evidence>
<protein>
    <recommendedName>
        <fullName evidence="3 4">Dephospho-CoA kinase</fullName>
        <ecNumber evidence="3 4">2.7.1.24</ecNumber>
    </recommendedName>
    <alternativeName>
        <fullName evidence="3">Dephosphocoenzyme A kinase</fullName>
    </alternativeName>
</protein>
<sequence length="193" mass="21755">MRVIGITGGIAMGKTTVSNYLATTYHFPIVDADLVAREAVAVGSPILSQIVDRYGSKLIRLDGTLDRSRLGAIIFADPIERAWLEQQIHPYVRKVFETERDRATVPTVFVIPLLFEAQMTDLVTEIWVITCSEQQQIQRLMQREKLSLEQAKARIQSQMPIQEKCDRATVVLENSTSLEALLKQVDQAVDRLS</sequence>
<dbReference type="GO" id="GO:0005737">
    <property type="term" value="C:cytoplasm"/>
    <property type="evidence" value="ECO:0007669"/>
    <property type="project" value="UniProtKB-SubCell"/>
</dbReference>
<evidence type="ECO:0000256" key="3">
    <source>
        <dbReference type="HAMAP-Rule" id="MF_00376"/>
    </source>
</evidence>
<comment type="pathway">
    <text evidence="3">Cofactor biosynthesis; coenzyme A biosynthesis; CoA from (R)-pantothenate: step 5/5.</text>
</comment>
<keyword evidence="3" id="KW-0808">Transferase</keyword>
<evidence type="ECO:0000313" key="5">
    <source>
        <dbReference type="EMBL" id="BAY58999.1"/>
    </source>
</evidence>
<keyword evidence="1 3" id="KW-0547">Nucleotide-binding</keyword>
<name>A0A1Z4JQL2_LEPBY</name>
<dbReference type="PROSITE" id="PS51219">
    <property type="entry name" value="DPCK"/>
    <property type="match status" value="1"/>
</dbReference>
<dbReference type="NCBIfam" id="TIGR00152">
    <property type="entry name" value="dephospho-CoA kinase"/>
    <property type="match status" value="1"/>
</dbReference>
<dbReference type="CDD" id="cd02022">
    <property type="entry name" value="DPCK"/>
    <property type="match status" value="1"/>
</dbReference>
<proteinExistence type="inferred from homology"/>
<keyword evidence="3 5" id="KW-0418">Kinase</keyword>
<dbReference type="InterPro" id="IPR027417">
    <property type="entry name" value="P-loop_NTPase"/>
</dbReference>
<comment type="catalytic activity">
    <reaction evidence="3">
        <text>3'-dephospho-CoA + ATP = ADP + CoA + H(+)</text>
        <dbReference type="Rhea" id="RHEA:18245"/>
        <dbReference type="ChEBI" id="CHEBI:15378"/>
        <dbReference type="ChEBI" id="CHEBI:30616"/>
        <dbReference type="ChEBI" id="CHEBI:57287"/>
        <dbReference type="ChEBI" id="CHEBI:57328"/>
        <dbReference type="ChEBI" id="CHEBI:456216"/>
        <dbReference type="EC" id="2.7.1.24"/>
    </reaction>
</comment>
<comment type="function">
    <text evidence="3">Catalyzes the phosphorylation of the 3'-hydroxyl group of dephosphocoenzyme A to form coenzyme A.</text>
</comment>
<dbReference type="GO" id="GO:0015937">
    <property type="term" value="P:coenzyme A biosynthetic process"/>
    <property type="evidence" value="ECO:0007669"/>
    <property type="project" value="UniProtKB-UniRule"/>
</dbReference>
<dbReference type="AlphaFoldDB" id="A0A1Z4JQL2"/>